<reference evidence="2 3" key="1">
    <citation type="submission" date="2023-08" db="EMBL/GenBank/DDBJ databases">
        <title>Black Yeasts Isolated from many extreme environments.</title>
        <authorList>
            <person name="Coleine C."/>
            <person name="Stajich J.E."/>
            <person name="Selbmann L."/>
        </authorList>
    </citation>
    <scope>NUCLEOTIDE SEQUENCE [LARGE SCALE GENOMIC DNA]</scope>
    <source>
        <strain evidence="2 3">CCFEE 5935</strain>
    </source>
</reference>
<dbReference type="EMBL" id="JAVRRT010000019">
    <property type="protein sequence ID" value="KAK5164667.1"/>
    <property type="molecule type" value="Genomic_DNA"/>
</dbReference>
<dbReference type="PANTHER" id="PTHR28630:SF3">
    <property type="entry name" value="PEROXIREDOXIN-LIKE 2C"/>
    <property type="match status" value="1"/>
</dbReference>
<dbReference type="AlphaFoldDB" id="A0AAV9NXI8"/>
<comment type="caution">
    <text evidence="2">The sequence shown here is derived from an EMBL/GenBank/DDBJ whole genome shotgun (WGS) entry which is preliminary data.</text>
</comment>
<gene>
    <name evidence="2" type="ORF">LTR77_009873</name>
</gene>
<dbReference type="GeneID" id="89931203"/>
<organism evidence="2 3">
    <name type="scientific">Saxophila tyrrhenica</name>
    <dbReference type="NCBI Taxonomy" id="1690608"/>
    <lineage>
        <taxon>Eukaryota</taxon>
        <taxon>Fungi</taxon>
        <taxon>Dikarya</taxon>
        <taxon>Ascomycota</taxon>
        <taxon>Pezizomycotina</taxon>
        <taxon>Dothideomycetes</taxon>
        <taxon>Dothideomycetidae</taxon>
        <taxon>Mycosphaerellales</taxon>
        <taxon>Extremaceae</taxon>
        <taxon>Saxophila</taxon>
    </lineage>
</organism>
<keyword evidence="3" id="KW-1185">Reference proteome</keyword>
<evidence type="ECO:0000313" key="3">
    <source>
        <dbReference type="Proteomes" id="UP001337655"/>
    </source>
</evidence>
<dbReference type="Proteomes" id="UP001337655">
    <property type="component" value="Unassembled WGS sequence"/>
</dbReference>
<feature type="compositionally biased region" description="Basic and acidic residues" evidence="1">
    <location>
        <begin position="7"/>
        <end position="16"/>
    </location>
</feature>
<dbReference type="RefSeq" id="XP_064654915.1">
    <property type="nucleotide sequence ID" value="XM_064807099.1"/>
</dbReference>
<evidence type="ECO:0008006" key="4">
    <source>
        <dbReference type="Google" id="ProtNLM"/>
    </source>
</evidence>
<protein>
    <recommendedName>
        <fullName evidence="4">Thioredoxin-like protein AAED1</fullName>
    </recommendedName>
</protein>
<evidence type="ECO:0000313" key="2">
    <source>
        <dbReference type="EMBL" id="KAK5164667.1"/>
    </source>
</evidence>
<proteinExistence type="predicted"/>
<sequence>MATTSGEHGRGKHEPQYELPTAETLREAGDLIVKDEKGNEVLFKSLYEDRSGSQNLTIFIRHYFCGSCEDYIRTISQELPPSLLSSSTPRTNLTIIGCGDVTPIPSWRTRTMHNILGADTGFPVYTDPSRKLYAKLGMLSSMSTGDSTPSYVKQGPVKTALLSMKAAMMDPTNVFSGGSPSQLGGEMLFVEGEVVWFKRMRHAQDHAEVAELKEVLGLQ</sequence>
<evidence type="ECO:0000256" key="1">
    <source>
        <dbReference type="SAM" id="MobiDB-lite"/>
    </source>
</evidence>
<feature type="region of interest" description="Disordered" evidence="1">
    <location>
        <begin position="1"/>
        <end position="21"/>
    </location>
</feature>
<dbReference type="Pfam" id="PF13911">
    <property type="entry name" value="AhpC-TSA_2"/>
    <property type="match status" value="1"/>
</dbReference>
<dbReference type="PANTHER" id="PTHR28630">
    <property type="match status" value="1"/>
</dbReference>
<name>A0AAV9NXI8_9PEZI</name>
<accession>A0AAV9NXI8</accession>
<dbReference type="InterPro" id="IPR032801">
    <property type="entry name" value="PXL2A/B/C"/>
</dbReference>